<protein>
    <recommendedName>
        <fullName evidence="3">Endonuclease</fullName>
    </recommendedName>
</protein>
<evidence type="ECO:0008006" key="3">
    <source>
        <dbReference type="Google" id="ProtNLM"/>
    </source>
</evidence>
<proteinExistence type="predicted"/>
<dbReference type="Gene3D" id="3.40.91.30">
    <property type="match status" value="1"/>
</dbReference>
<sequence>MNKKIRNATPLTYDGITFRSKLEAFTYKKLLEIGIRPEYENEKFILIPAFTFQSEKIRAMTYTPDFIFKDHKDILHIVECKGFANDVFPYKWKIFKWRLKEDGKENFTLHVVKNQKQVNEMINNLNDEKG</sequence>
<dbReference type="RefSeq" id="YP_010110536.1">
    <property type="nucleotide sequence ID" value="NC_055872.1"/>
</dbReference>
<keyword evidence="2" id="KW-1185">Reference proteome</keyword>
<dbReference type="GeneID" id="65128849"/>
<name>A0A7M1RVM0_9CAUD</name>
<organism evidence="1 2">
    <name type="scientific">uncultured phage cr118_1</name>
    <dbReference type="NCBI Taxonomy" id="2772063"/>
    <lineage>
        <taxon>Viruses</taxon>
        <taxon>Duplodnaviria</taxon>
        <taxon>Heunggongvirae</taxon>
        <taxon>Uroviricota</taxon>
        <taxon>Caudoviricetes</taxon>
        <taxon>Crassvirales</taxon>
        <taxon>Suoliviridae</taxon>
        <taxon>Uncouvirinae</taxon>
        <taxon>Besingivirus</taxon>
        <taxon>Besingivirus coli</taxon>
    </lineage>
</organism>
<dbReference type="KEGG" id="vg:65128849"/>
<dbReference type="Proteomes" id="UP000594051">
    <property type="component" value="Segment"/>
</dbReference>
<dbReference type="InterPro" id="IPR009414">
    <property type="entry name" value="DUF1064"/>
</dbReference>
<dbReference type="Pfam" id="PF06356">
    <property type="entry name" value="DUF1064"/>
    <property type="match status" value="1"/>
</dbReference>
<evidence type="ECO:0000313" key="1">
    <source>
        <dbReference type="EMBL" id="QOR58378.1"/>
    </source>
</evidence>
<evidence type="ECO:0000313" key="2">
    <source>
        <dbReference type="Proteomes" id="UP000594051"/>
    </source>
</evidence>
<reference evidence="1 2" key="1">
    <citation type="submission" date="2020-07" db="EMBL/GenBank/DDBJ databases">
        <title>Taxonomic proposal: Crassvirales, a new order of highly abundant and diverse bacterial viruses.</title>
        <authorList>
            <person name="Shkoporov A.N."/>
            <person name="Stockdale S.R."/>
            <person name="Guerin E."/>
            <person name="Ross R.P."/>
            <person name="Hill C."/>
        </authorList>
    </citation>
    <scope>NUCLEOTIDE SEQUENCE [LARGE SCALE GENOMIC DNA]</scope>
</reference>
<dbReference type="EMBL" id="MT774379">
    <property type="protein sequence ID" value="QOR58378.1"/>
    <property type="molecule type" value="Genomic_DNA"/>
</dbReference>
<accession>A0A7M1RVM0</accession>